<dbReference type="GO" id="GO:0008235">
    <property type="term" value="F:metalloexopeptidase activity"/>
    <property type="evidence" value="ECO:0007669"/>
    <property type="project" value="InterPro"/>
</dbReference>
<proteinExistence type="predicted"/>
<feature type="domain" description="PDZ" evidence="1">
    <location>
        <begin position="552"/>
        <end position="616"/>
    </location>
</feature>
<dbReference type="Gene3D" id="2.30.42.10">
    <property type="match status" value="1"/>
</dbReference>
<dbReference type="AlphaFoldDB" id="A0A1U7CM91"/>
<dbReference type="SUPFAM" id="SSF52025">
    <property type="entry name" value="PA domain"/>
    <property type="match status" value="1"/>
</dbReference>
<dbReference type="Pfam" id="PF02225">
    <property type="entry name" value="PA"/>
    <property type="match status" value="1"/>
</dbReference>
<dbReference type="SMART" id="SM00228">
    <property type="entry name" value="PDZ"/>
    <property type="match status" value="1"/>
</dbReference>
<dbReference type="InterPro" id="IPR001478">
    <property type="entry name" value="PDZ"/>
</dbReference>
<name>A0A1U7CM91_9BACT</name>
<dbReference type="SUPFAM" id="SSF53187">
    <property type="entry name" value="Zn-dependent exopeptidases"/>
    <property type="match status" value="1"/>
</dbReference>
<dbReference type="Gene3D" id="3.50.30.30">
    <property type="match status" value="1"/>
</dbReference>
<dbReference type="OrthoDB" id="9762302at2"/>
<evidence type="ECO:0000259" key="1">
    <source>
        <dbReference type="PROSITE" id="PS50106"/>
    </source>
</evidence>
<dbReference type="Pfam" id="PF04389">
    <property type="entry name" value="Peptidase_M28"/>
    <property type="match status" value="1"/>
</dbReference>
<dbReference type="Pfam" id="PF13180">
    <property type="entry name" value="PDZ_2"/>
    <property type="match status" value="1"/>
</dbReference>
<dbReference type="Proteomes" id="UP000186309">
    <property type="component" value="Chromosome"/>
</dbReference>
<protein>
    <submittedName>
        <fullName evidence="2">Aminopeptidase YwaD</fullName>
        <ecNumber evidence="2">3.4.11.6</ecNumber>
    </submittedName>
</protein>
<dbReference type="InterPro" id="IPR007484">
    <property type="entry name" value="Peptidase_M28"/>
</dbReference>
<evidence type="ECO:0000313" key="2">
    <source>
        <dbReference type="EMBL" id="APW60029.1"/>
    </source>
</evidence>
<dbReference type="STRING" id="1387353.BSF38_01491"/>
<dbReference type="InterPro" id="IPR045175">
    <property type="entry name" value="M28_fam"/>
</dbReference>
<dbReference type="Gene3D" id="3.40.630.10">
    <property type="entry name" value="Zn peptidases"/>
    <property type="match status" value="1"/>
</dbReference>
<accession>A0A1U7CM91</accession>
<dbReference type="InterPro" id="IPR003137">
    <property type="entry name" value="PA_domain"/>
</dbReference>
<evidence type="ECO:0000313" key="3">
    <source>
        <dbReference type="Proteomes" id="UP000186309"/>
    </source>
</evidence>
<organism evidence="2 3">
    <name type="scientific">Paludisphaera borealis</name>
    <dbReference type="NCBI Taxonomy" id="1387353"/>
    <lineage>
        <taxon>Bacteria</taxon>
        <taxon>Pseudomonadati</taxon>
        <taxon>Planctomycetota</taxon>
        <taxon>Planctomycetia</taxon>
        <taxon>Isosphaerales</taxon>
        <taxon>Isosphaeraceae</taxon>
        <taxon>Paludisphaera</taxon>
    </lineage>
</organism>
<dbReference type="PROSITE" id="PS50106">
    <property type="entry name" value="PDZ"/>
    <property type="match status" value="1"/>
</dbReference>
<keyword evidence="2" id="KW-0645">Protease</keyword>
<dbReference type="RefSeq" id="WP_083712764.1">
    <property type="nucleotide sequence ID" value="NZ_CP019082.1"/>
</dbReference>
<dbReference type="InterPro" id="IPR036034">
    <property type="entry name" value="PDZ_sf"/>
</dbReference>
<sequence length="660" mass="70495">MRYREWRLGRETRGVLIASGLLAIGALAPCLGTGEAAAQVPVARASDSPTAAPAATATYVSPAEARLRGDVAFLAADEQEGRAPGTKGIEASADHIAAVFKELGLKTAPGADGYFQTFTLTGQPRLGEPLDLAVKSSDGQTLKAVSRTDFSALAIGVNGVADAVPIVFAGYGITAKQDDLKLDYDDYAGFDVKDKAVLILRREPQQNDERSSFDGKKTTEFSALRHKATNAFQHGAKIVLLVNDFASLGTDNDTLLSLGSAGSEVNSKLPFVQLTREFADKILKAAGEPSLTELEHQIDKDLKPRTRELKNVTLSAHVTIERPSVDTKNVIGVLEGSGPHANETIVVGGHYDHLGRGGLMSGSLAFLSRDIHNGADDNASGTAMVLEVARRLAARRDPLPRRVVFIAFSGEERGLLGSQYYVEHPLYKLASTVMMINFDMVGRLNDKNELTMIGTGTSPNSQGLVETLGKNAGLTIKTVSGMTDGFGGSDHQSFYGKSIPVLFAFTGIHSDYHRPSDDSDRINYAGMAKIADYMELILLDVARRPERPEFARLTAPKRTAQSASTSMSVTMGVMPDYADESKAGMKLSDVREGGPAAKAGIKGGDTITSIGGKPISTIYDYMESLGRYKPGDHVDVVVKRDGKDVTIKVDLGKPNVAPNH</sequence>
<dbReference type="EC" id="3.4.11.6" evidence="2"/>
<dbReference type="KEGG" id="pbor:BSF38_01491"/>
<keyword evidence="2" id="KW-0378">Hydrolase</keyword>
<reference evidence="3" key="1">
    <citation type="submission" date="2016-12" db="EMBL/GenBank/DDBJ databases">
        <title>Comparative genomics of four Isosphaeraceae planctomycetes: a common pool of plasmids and glycoside hydrolase genes.</title>
        <authorList>
            <person name="Ivanova A."/>
        </authorList>
    </citation>
    <scope>NUCLEOTIDE SEQUENCE [LARGE SCALE GENOMIC DNA]</scope>
    <source>
        <strain evidence="3">PX4</strain>
    </source>
</reference>
<dbReference type="EMBL" id="CP019082">
    <property type="protein sequence ID" value="APW60029.1"/>
    <property type="molecule type" value="Genomic_DNA"/>
</dbReference>
<dbReference type="PANTHER" id="PTHR12147">
    <property type="entry name" value="METALLOPEPTIDASE M28 FAMILY MEMBER"/>
    <property type="match status" value="1"/>
</dbReference>
<dbReference type="SUPFAM" id="SSF50156">
    <property type="entry name" value="PDZ domain-like"/>
    <property type="match status" value="1"/>
</dbReference>
<dbReference type="GO" id="GO:0004177">
    <property type="term" value="F:aminopeptidase activity"/>
    <property type="evidence" value="ECO:0007669"/>
    <property type="project" value="UniProtKB-KW"/>
</dbReference>
<dbReference type="GO" id="GO:0006508">
    <property type="term" value="P:proteolysis"/>
    <property type="evidence" value="ECO:0007669"/>
    <property type="project" value="InterPro"/>
</dbReference>
<keyword evidence="2" id="KW-0031">Aminopeptidase</keyword>
<dbReference type="PANTHER" id="PTHR12147:SF26">
    <property type="entry name" value="PEPTIDASE M28 DOMAIN-CONTAINING PROTEIN"/>
    <property type="match status" value="1"/>
</dbReference>
<keyword evidence="3" id="KW-1185">Reference proteome</keyword>
<dbReference type="InterPro" id="IPR046450">
    <property type="entry name" value="PA_dom_sf"/>
</dbReference>
<gene>
    <name evidence="2" type="primary">ywaD_1</name>
    <name evidence="2" type="ORF">BSF38_01491</name>
</gene>